<evidence type="ECO:0000313" key="1">
    <source>
        <dbReference type="EMBL" id="KOH46429.1"/>
    </source>
</evidence>
<organism evidence="1 2">
    <name type="scientific">Sunxiuqinia dokdonensis</name>
    <dbReference type="NCBI Taxonomy" id="1409788"/>
    <lineage>
        <taxon>Bacteria</taxon>
        <taxon>Pseudomonadati</taxon>
        <taxon>Bacteroidota</taxon>
        <taxon>Bacteroidia</taxon>
        <taxon>Marinilabiliales</taxon>
        <taxon>Prolixibacteraceae</taxon>
        <taxon>Sunxiuqinia</taxon>
    </lineage>
</organism>
<accession>A0A0L8VD86</accession>
<sequence length="49" mass="5810">MNLLYIGHFLFVFKIKAPVLCKNIVVLRNFLIQKLIDYGQVLKRSFQNL</sequence>
<proteinExistence type="predicted"/>
<protein>
    <submittedName>
        <fullName evidence="1">Uncharacterized protein</fullName>
    </submittedName>
</protein>
<reference evidence="2" key="1">
    <citation type="submission" date="2015-07" db="EMBL/GenBank/DDBJ databases">
        <title>Genome sequencing of Sunxiuqinia dokdonensis strain SK.</title>
        <authorList>
            <person name="Ahn S."/>
            <person name="Kim B.-C."/>
        </authorList>
    </citation>
    <scope>NUCLEOTIDE SEQUENCE [LARGE SCALE GENOMIC DNA]</scope>
    <source>
        <strain evidence="2">SK</strain>
    </source>
</reference>
<keyword evidence="2" id="KW-1185">Reference proteome</keyword>
<gene>
    <name evidence="1" type="ORF">NC99_07400</name>
</gene>
<name>A0A0L8VD86_9BACT</name>
<dbReference type="STRING" id="1409788.NC99_07400"/>
<evidence type="ECO:0000313" key="2">
    <source>
        <dbReference type="Proteomes" id="UP000036958"/>
    </source>
</evidence>
<dbReference type="Proteomes" id="UP000036958">
    <property type="component" value="Unassembled WGS sequence"/>
</dbReference>
<dbReference type="EMBL" id="LGIA01000027">
    <property type="protein sequence ID" value="KOH46429.1"/>
    <property type="molecule type" value="Genomic_DNA"/>
</dbReference>
<dbReference type="AlphaFoldDB" id="A0A0L8VD86"/>
<comment type="caution">
    <text evidence="1">The sequence shown here is derived from an EMBL/GenBank/DDBJ whole genome shotgun (WGS) entry which is preliminary data.</text>
</comment>